<dbReference type="PANTHER" id="PTHR30269:SF32">
    <property type="entry name" value="MEMBRANE TRANSPORTER PROTEIN-RELATED"/>
    <property type="match status" value="1"/>
</dbReference>
<comment type="similarity">
    <text evidence="2 8">Belongs to the 4-toluene sulfonate uptake permease (TSUP) (TC 2.A.102) family.</text>
</comment>
<evidence type="ECO:0000256" key="3">
    <source>
        <dbReference type="ARBA" id="ARBA00022448"/>
    </source>
</evidence>
<feature type="transmembrane region" description="Helical" evidence="8">
    <location>
        <begin position="12"/>
        <end position="33"/>
    </location>
</feature>
<evidence type="ECO:0000256" key="6">
    <source>
        <dbReference type="ARBA" id="ARBA00022989"/>
    </source>
</evidence>
<evidence type="ECO:0000256" key="7">
    <source>
        <dbReference type="ARBA" id="ARBA00023136"/>
    </source>
</evidence>
<keyword evidence="3" id="KW-0813">Transport</keyword>
<dbReference type="STRING" id="1219032.GCA_001515545_02760"/>
<keyword evidence="4 8" id="KW-1003">Cell membrane</keyword>
<name>A0A2A7UU46_COMTR</name>
<evidence type="ECO:0000313" key="10">
    <source>
        <dbReference type="Proteomes" id="UP000220246"/>
    </source>
</evidence>
<dbReference type="OrthoDB" id="9800873at2"/>
<evidence type="ECO:0000256" key="5">
    <source>
        <dbReference type="ARBA" id="ARBA00022692"/>
    </source>
</evidence>
<keyword evidence="5 8" id="KW-0812">Transmembrane</keyword>
<gene>
    <name evidence="9" type="ORF">CRM82_09195</name>
</gene>
<sequence>MNADLLAQPGLLLGAVLVFALAGVVKGVVGLGLPTVSMALLALFMPTGQAAAWLLLPSLVTNVLQMRPAASLGPVLRQLWPMQLGVVVGTLGGVWWWGPLGQAAGARTLLGAALALYALWGLWGRAVTLPHRHQGWLGAVAGLVTGGITALTGVFVVPAVAYLQALQLPRQALMQAMGLSFTVSTLALGLGLSGVAGGSGPLDGAALGASAAMLLPALLGMAAGERLRSRLSATAFKRVLMGSLLALGAYMLFN</sequence>
<feature type="transmembrane region" description="Helical" evidence="8">
    <location>
        <begin position="40"/>
        <end position="60"/>
    </location>
</feature>
<keyword evidence="6 8" id="KW-1133">Transmembrane helix</keyword>
<dbReference type="PANTHER" id="PTHR30269">
    <property type="entry name" value="TRANSMEMBRANE PROTEIN YFCA"/>
    <property type="match status" value="1"/>
</dbReference>
<evidence type="ECO:0000256" key="1">
    <source>
        <dbReference type="ARBA" id="ARBA00004651"/>
    </source>
</evidence>
<proteinExistence type="inferred from homology"/>
<protein>
    <recommendedName>
        <fullName evidence="8">Probable membrane transporter protein</fullName>
    </recommendedName>
</protein>
<keyword evidence="7 8" id="KW-0472">Membrane</keyword>
<dbReference type="Proteomes" id="UP000220246">
    <property type="component" value="Unassembled WGS sequence"/>
</dbReference>
<dbReference type="InterPro" id="IPR052017">
    <property type="entry name" value="TSUP"/>
</dbReference>
<feature type="transmembrane region" description="Helical" evidence="8">
    <location>
        <begin position="235"/>
        <end position="253"/>
    </location>
</feature>
<evidence type="ECO:0000256" key="2">
    <source>
        <dbReference type="ARBA" id="ARBA00009142"/>
    </source>
</evidence>
<reference evidence="10" key="1">
    <citation type="submission" date="2017-09" db="EMBL/GenBank/DDBJ databases">
        <title>FDA dAtabase for Regulatory Grade micrObial Sequences (FDA-ARGOS): Supporting development and validation of Infectious Disease Dx tests.</title>
        <authorList>
            <person name="Minogue T."/>
            <person name="Wolcott M."/>
            <person name="Wasieloski L."/>
            <person name="Aguilar W."/>
            <person name="Moore D."/>
            <person name="Tallon L."/>
            <person name="Sadzewicz L."/>
            <person name="Ott S."/>
            <person name="Zhao X."/>
            <person name="Nagaraj S."/>
            <person name="Vavikolanu K."/>
            <person name="Aluvathingal J."/>
            <person name="Nadendla S."/>
            <person name="Sichtig H."/>
        </authorList>
    </citation>
    <scope>NUCLEOTIDE SEQUENCE [LARGE SCALE GENOMIC DNA]</scope>
    <source>
        <strain evidence="10">FDAARGOS_394</strain>
    </source>
</reference>
<evidence type="ECO:0000313" key="9">
    <source>
        <dbReference type="EMBL" id="PEH88754.1"/>
    </source>
</evidence>
<comment type="caution">
    <text evidence="9">The sequence shown here is derived from an EMBL/GenBank/DDBJ whole genome shotgun (WGS) entry which is preliminary data.</text>
</comment>
<dbReference type="GO" id="GO:0005886">
    <property type="term" value="C:plasma membrane"/>
    <property type="evidence" value="ECO:0007669"/>
    <property type="project" value="UniProtKB-SubCell"/>
</dbReference>
<feature type="transmembrane region" description="Helical" evidence="8">
    <location>
        <begin position="80"/>
        <end position="97"/>
    </location>
</feature>
<dbReference type="GeneID" id="80800779"/>
<dbReference type="InterPro" id="IPR002781">
    <property type="entry name" value="TM_pro_TauE-like"/>
</dbReference>
<dbReference type="RefSeq" id="WP_066539024.1">
    <property type="nucleotide sequence ID" value="NZ_JAOBYP010000003.1"/>
</dbReference>
<dbReference type="Pfam" id="PF01925">
    <property type="entry name" value="TauE"/>
    <property type="match status" value="1"/>
</dbReference>
<dbReference type="EMBL" id="PDEA01000001">
    <property type="protein sequence ID" value="PEH88754.1"/>
    <property type="molecule type" value="Genomic_DNA"/>
</dbReference>
<feature type="transmembrane region" description="Helical" evidence="8">
    <location>
        <begin position="104"/>
        <end position="123"/>
    </location>
</feature>
<evidence type="ECO:0000256" key="8">
    <source>
        <dbReference type="RuleBase" id="RU363041"/>
    </source>
</evidence>
<organism evidence="9 10">
    <name type="scientific">Comamonas terrigena</name>
    <dbReference type="NCBI Taxonomy" id="32013"/>
    <lineage>
        <taxon>Bacteria</taxon>
        <taxon>Pseudomonadati</taxon>
        <taxon>Pseudomonadota</taxon>
        <taxon>Betaproteobacteria</taxon>
        <taxon>Burkholderiales</taxon>
        <taxon>Comamonadaceae</taxon>
        <taxon>Comamonas</taxon>
    </lineage>
</organism>
<evidence type="ECO:0000256" key="4">
    <source>
        <dbReference type="ARBA" id="ARBA00022475"/>
    </source>
</evidence>
<comment type="subcellular location">
    <subcellularLocation>
        <location evidence="1 8">Cell membrane</location>
        <topology evidence="1 8">Multi-pass membrane protein</topology>
    </subcellularLocation>
</comment>
<feature type="transmembrane region" description="Helical" evidence="8">
    <location>
        <begin position="172"/>
        <end position="192"/>
    </location>
</feature>
<dbReference type="AlphaFoldDB" id="A0A2A7UU46"/>
<feature type="transmembrane region" description="Helical" evidence="8">
    <location>
        <begin position="135"/>
        <end position="160"/>
    </location>
</feature>
<keyword evidence="10" id="KW-1185">Reference proteome</keyword>
<accession>A0A2A7UU46</accession>
<feature type="transmembrane region" description="Helical" evidence="8">
    <location>
        <begin position="204"/>
        <end position="223"/>
    </location>
</feature>